<dbReference type="AlphaFoldDB" id="A0A6P8F0H4"/>
<feature type="region of interest" description="Disordered" evidence="4">
    <location>
        <begin position="254"/>
        <end position="283"/>
    </location>
</feature>
<evidence type="ECO:0000256" key="4">
    <source>
        <dbReference type="SAM" id="MobiDB-lite"/>
    </source>
</evidence>
<dbReference type="InterPro" id="IPR050671">
    <property type="entry name" value="CD300_family_receptors"/>
</dbReference>
<protein>
    <submittedName>
        <fullName evidence="8">Uncharacterized protein LOC105913334</fullName>
    </submittedName>
</protein>
<dbReference type="PANTHER" id="PTHR11860:SF118">
    <property type="entry name" value="CMRF35-LIKE MOLECULE 3-RELATED"/>
    <property type="match status" value="1"/>
</dbReference>
<dbReference type="PANTHER" id="PTHR11860">
    <property type="entry name" value="POLYMERIC-IMMUNOGLOBULIN RECEPTOR"/>
    <property type="match status" value="1"/>
</dbReference>
<dbReference type="InterPro" id="IPR013783">
    <property type="entry name" value="Ig-like_fold"/>
</dbReference>
<dbReference type="GeneID" id="105913334"/>
<keyword evidence="5" id="KW-1133">Transmembrane helix</keyword>
<proteinExistence type="predicted"/>
<feature type="compositionally biased region" description="Polar residues" evidence="4">
    <location>
        <begin position="260"/>
        <end position="283"/>
    </location>
</feature>
<reference evidence="8" key="1">
    <citation type="submission" date="2025-08" db="UniProtKB">
        <authorList>
            <consortium name="RefSeq"/>
        </authorList>
    </citation>
    <scope>IDENTIFICATION</scope>
</reference>
<dbReference type="GO" id="GO:0004888">
    <property type="term" value="F:transmembrane signaling receptor activity"/>
    <property type="evidence" value="ECO:0007669"/>
    <property type="project" value="TreeGrafter"/>
</dbReference>
<evidence type="ECO:0000256" key="3">
    <source>
        <dbReference type="ARBA" id="ARBA00023136"/>
    </source>
</evidence>
<sequence>MRGLTAKDSGKYSCAVRTGVTDVCTDHELVVRDVMTGAYGDSVNITCKYQGSHKQPLYLCRAKSVGHWEFEDLLVTSLSPYHSRYFLNDDKHDGVFTVTITDLRSEDAGIYWCGELAAETKTVVRLKVTRVSILPTILSVSLAVVVVVVMGAVVFMFYRHRRNKTPERSSDGANSRSNSQAPHPDRTYEEINDNPAAHPGPSTAFHPDPTYEEIKDNPALSAAAHPGPSTVYATAQLPTVLSDDPTYSTAELPTVLSDDPTYSTAELPTNPCADSTVSFNEGPTTASVTFRQENCANSTVGSDQ</sequence>
<evidence type="ECO:0000256" key="2">
    <source>
        <dbReference type="ARBA" id="ARBA00022692"/>
    </source>
</evidence>
<feature type="transmembrane region" description="Helical" evidence="5">
    <location>
        <begin position="133"/>
        <end position="158"/>
    </location>
</feature>
<dbReference type="SMART" id="SM00409">
    <property type="entry name" value="IG"/>
    <property type="match status" value="1"/>
</dbReference>
<gene>
    <name evidence="8" type="primary">LOC105913334</name>
</gene>
<dbReference type="Proteomes" id="UP000515152">
    <property type="component" value="Chromosome 24"/>
</dbReference>
<dbReference type="PROSITE" id="PS50835">
    <property type="entry name" value="IG_LIKE"/>
    <property type="match status" value="1"/>
</dbReference>
<dbReference type="InterPro" id="IPR003599">
    <property type="entry name" value="Ig_sub"/>
</dbReference>
<keyword evidence="7" id="KW-1185">Reference proteome</keyword>
<dbReference type="OrthoDB" id="284782at2759"/>
<feature type="compositionally biased region" description="Polar residues" evidence="4">
    <location>
        <begin position="171"/>
        <end position="181"/>
    </location>
</feature>
<dbReference type="KEGG" id="char:105913334"/>
<evidence type="ECO:0000313" key="7">
    <source>
        <dbReference type="Proteomes" id="UP000515152"/>
    </source>
</evidence>
<keyword evidence="2 5" id="KW-0812">Transmembrane</keyword>
<organism evidence="7 8">
    <name type="scientific">Clupea harengus</name>
    <name type="common">Atlantic herring</name>
    <dbReference type="NCBI Taxonomy" id="7950"/>
    <lineage>
        <taxon>Eukaryota</taxon>
        <taxon>Metazoa</taxon>
        <taxon>Chordata</taxon>
        <taxon>Craniata</taxon>
        <taxon>Vertebrata</taxon>
        <taxon>Euteleostomi</taxon>
        <taxon>Actinopterygii</taxon>
        <taxon>Neopterygii</taxon>
        <taxon>Teleostei</taxon>
        <taxon>Clupei</taxon>
        <taxon>Clupeiformes</taxon>
        <taxon>Clupeoidei</taxon>
        <taxon>Clupeidae</taxon>
        <taxon>Clupea</taxon>
    </lineage>
</organism>
<evidence type="ECO:0000256" key="5">
    <source>
        <dbReference type="SAM" id="Phobius"/>
    </source>
</evidence>
<evidence type="ECO:0000313" key="8">
    <source>
        <dbReference type="RefSeq" id="XP_031418194.1"/>
    </source>
</evidence>
<dbReference type="RefSeq" id="XP_031418194.1">
    <property type="nucleotide sequence ID" value="XM_031562334.2"/>
</dbReference>
<accession>A0A6P8F0H4</accession>
<feature type="region of interest" description="Disordered" evidence="4">
    <location>
        <begin position="164"/>
        <end position="213"/>
    </location>
</feature>
<dbReference type="InterPro" id="IPR007110">
    <property type="entry name" value="Ig-like_dom"/>
</dbReference>
<dbReference type="GO" id="GO:0005886">
    <property type="term" value="C:plasma membrane"/>
    <property type="evidence" value="ECO:0007669"/>
    <property type="project" value="TreeGrafter"/>
</dbReference>
<dbReference type="Gene3D" id="2.60.40.10">
    <property type="entry name" value="Immunoglobulins"/>
    <property type="match status" value="1"/>
</dbReference>
<comment type="subcellular location">
    <subcellularLocation>
        <location evidence="1">Membrane</location>
    </subcellularLocation>
</comment>
<evidence type="ECO:0000256" key="1">
    <source>
        <dbReference type="ARBA" id="ARBA00004370"/>
    </source>
</evidence>
<name>A0A6P8F0H4_CLUHA</name>
<dbReference type="Pfam" id="PF07686">
    <property type="entry name" value="V-set"/>
    <property type="match status" value="1"/>
</dbReference>
<dbReference type="InterPro" id="IPR036179">
    <property type="entry name" value="Ig-like_dom_sf"/>
</dbReference>
<dbReference type="SUPFAM" id="SSF48726">
    <property type="entry name" value="Immunoglobulin"/>
    <property type="match status" value="1"/>
</dbReference>
<evidence type="ECO:0000259" key="6">
    <source>
        <dbReference type="PROSITE" id="PS50835"/>
    </source>
</evidence>
<dbReference type="InterPro" id="IPR013106">
    <property type="entry name" value="Ig_V-set"/>
</dbReference>
<feature type="domain" description="Ig-like" evidence="6">
    <location>
        <begin position="40"/>
        <end position="113"/>
    </location>
</feature>
<keyword evidence="3 5" id="KW-0472">Membrane</keyword>